<evidence type="ECO:0000313" key="2">
    <source>
        <dbReference type="Proteomes" id="UP000886501"/>
    </source>
</evidence>
<sequence>MSGHTKRLDPNKTVLLVCDIQVKFRDAVYGFEEVVATANKMLKIAKILDIPVIVSEQYPRGLGSTAPELNINDLGSLHLGTFDKTLFSMVIPPVETILKERDFKSILILGIESHVCVMQTALDLLGKGYDVHVLADGVSSANKGEVDIALAEMRQAGARITTSEACSFQLMGEASGPKFKAFSAVVKEELNRTRGSVSKLISYKSAM</sequence>
<comment type="caution">
    <text evidence="1">The sequence shown here is derived from an EMBL/GenBank/DDBJ whole genome shotgun (WGS) entry which is preliminary data.</text>
</comment>
<organism evidence="1 2">
    <name type="scientific">Thelephora ganbajun</name>
    <name type="common">Ganba fungus</name>
    <dbReference type="NCBI Taxonomy" id="370292"/>
    <lineage>
        <taxon>Eukaryota</taxon>
        <taxon>Fungi</taxon>
        <taxon>Dikarya</taxon>
        <taxon>Basidiomycota</taxon>
        <taxon>Agaricomycotina</taxon>
        <taxon>Agaricomycetes</taxon>
        <taxon>Thelephorales</taxon>
        <taxon>Thelephoraceae</taxon>
        <taxon>Thelephora</taxon>
    </lineage>
</organism>
<proteinExistence type="predicted"/>
<keyword evidence="1" id="KW-0378">Hydrolase</keyword>
<evidence type="ECO:0000313" key="1">
    <source>
        <dbReference type="EMBL" id="KAF9649304.1"/>
    </source>
</evidence>
<reference evidence="1" key="1">
    <citation type="submission" date="2019-10" db="EMBL/GenBank/DDBJ databases">
        <authorList>
            <consortium name="DOE Joint Genome Institute"/>
            <person name="Kuo A."/>
            <person name="Miyauchi S."/>
            <person name="Kiss E."/>
            <person name="Drula E."/>
            <person name="Kohler A."/>
            <person name="Sanchez-Garcia M."/>
            <person name="Andreopoulos B."/>
            <person name="Barry K.W."/>
            <person name="Bonito G."/>
            <person name="Buee M."/>
            <person name="Carver A."/>
            <person name="Chen C."/>
            <person name="Cichocki N."/>
            <person name="Clum A."/>
            <person name="Culley D."/>
            <person name="Crous P.W."/>
            <person name="Fauchery L."/>
            <person name="Girlanda M."/>
            <person name="Hayes R."/>
            <person name="Keri Z."/>
            <person name="Labutti K."/>
            <person name="Lipzen A."/>
            <person name="Lombard V."/>
            <person name="Magnuson J."/>
            <person name="Maillard F."/>
            <person name="Morin E."/>
            <person name="Murat C."/>
            <person name="Nolan M."/>
            <person name="Ohm R."/>
            <person name="Pangilinan J."/>
            <person name="Pereira M."/>
            <person name="Perotto S."/>
            <person name="Peter M."/>
            <person name="Riley R."/>
            <person name="Sitrit Y."/>
            <person name="Stielow B."/>
            <person name="Szollosi G."/>
            <person name="Zifcakova L."/>
            <person name="Stursova M."/>
            <person name="Spatafora J.W."/>
            <person name="Tedersoo L."/>
            <person name="Vaario L.-M."/>
            <person name="Yamada A."/>
            <person name="Yan M."/>
            <person name="Wang P."/>
            <person name="Xu J."/>
            <person name="Bruns T."/>
            <person name="Baldrian P."/>
            <person name="Vilgalys R."/>
            <person name="Henrissat B."/>
            <person name="Grigoriev I.V."/>
            <person name="Hibbett D."/>
            <person name="Nagy L.G."/>
            <person name="Martin F.M."/>
        </authorList>
    </citation>
    <scope>NUCLEOTIDE SEQUENCE</scope>
    <source>
        <strain evidence="1">P2</strain>
    </source>
</reference>
<gene>
    <name evidence="1" type="ORF">BDM02DRAFT_3142720</name>
</gene>
<protein>
    <submittedName>
        <fullName evidence="1">Isochorismatase hydrolase</fullName>
    </submittedName>
</protein>
<dbReference type="EMBL" id="MU117999">
    <property type="protein sequence ID" value="KAF9649304.1"/>
    <property type="molecule type" value="Genomic_DNA"/>
</dbReference>
<accession>A0ACB6ZIE5</accession>
<name>A0ACB6ZIE5_THEGA</name>
<reference evidence="1" key="2">
    <citation type="journal article" date="2020" name="Nat. Commun.">
        <title>Large-scale genome sequencing of mycorrhizal fungi provides insights into the early evolution of symbiotic traits.</title>
        <authorList>
            <person name="Miyauchi S."/>
            <person name="Kiss E."/>
            <person name="Kuo A."/>
            <person name="Drula E."/>
            <person name="Kohler A."/>
            <person name="Sanchez-Garcia M."/>
            <person name="Morin E."/>
            <person name="Andreopoulos B."/>
            <person name="Barry K.W."/>
            <person name="Bonito G."/>
            <person name="Buee M."/>
            <person name="Carver A."/>
            <person name="Chen C."/>
            <person name="Cichocki N."/>
            <person name="Clum A."/>
            <person name="Culley D."/>
            <person name="Crous P.W."/>
            <person name="Fauchery L."/>
            <person name="Girlanda M."/>
            <person name="Hayes R.D."/>
            <person name="Keri Z."/>
            <person name="LaButti K."/>
            <person name="Lipzen A."/>
            <person name="Lombard V."/>
            <person name="Magnuson J."/>
            <person name="Maillard F."/>
            <person name="Murat C."/>
            <person name="Nolan M."/>
            <person name="Ohm R.A."/>
            <person name="Pangilinan J."/>
            <person name="Pereira M.F."/>
            <person name="Perotto S."/>
            <person name="Peter M."/>
            <person name="Pfister S."/>
            <person name="Riley R."/>
            <person name="Sitrit Y."/>
            <person name="Stielow J.B."/>
            <person name="Szollosi G."/>
            <person name="Zifcakova L."/>
            <person name="Stursova M."/>
            <person name="Spatafora J.W."/>
            <person name="Tedersoo L."/>
            <person name="Vaario L.M."/>
            <person name="Yamada A."/>
            <person name="Yan M."/>
            <person name="Wang P."/>
            <person name="Xu J."/>
            <person name="Bruns T."/>
            <person name="Baldrian P."/>
            <person name="Vilgalys R."/>
            <person name="Dunand C."/>
            <person name="Henrissat B."/>
            <person name="Grigoriev I.V."/>
            <person name="Hibbett D."/>
            <person name="Nagy L.G."/>
            <person name="Martin F.M."/>
        </authorList>
    </citation>
    <scope>NUCLEOTIDE SEQUENCE</scope>
    <source>
        <strain evidence="1">P2</strain>
    </source>
</reference>
<keyword evidence="2" id="KW-1185">Reference proteome</keyword>
<dbReference type="Proteomes" id="UP000886501">
    <property type="component" value="Unassembled WGS sequence"/>
</dbReference>